<name>A0AAV2Z7C8_9STRA</name>
<comment type="caution">
    <text evidence="1">The sequence shown here is derived from an EMBL/GenBank/DDBJ whole genome shotgun (WGS) entry which is preliminary data.</text>
</comment>
<reference evidence="1" key="1">
    <citation type="submission" date="2022-11" db="EMBL/GenBank/DDBJ databases">
        <authorList>
            <person name="Morgan W.R."/>
            <person name="Tartar A."/>
        </authorList>
    </citation>
    <scope>NUCLEOTIDE SEQUENCE</scope>
    <source>
        <strain evidence="1">ARSEF 373</strain>
    </source>
</reference>
<sequence length="132" mass="14261">MIVRVLEQSHQIRLGGLLQREHGRALETQVRLEILCDLTHQALERQLADQQLGRLLVATDLTQRDGAGTVAMRLLDAASGRRALAGGLGGELLARRFATGGLACGLLGARHDRACWLCAVACGVRVSWRGVE</sequence>
<proteinExistence type="predicted"/>
<reference evidence="1" key="2">
    <citation type="journal article" date="2023" name="Microbiol Resour">
        <title>Decontamination and Annotation of the Draft Genome Sequence of the Oomycete Lagenidium giganteum ARSEF 373.</title>
        <authorList>
            <person name="Morgan W.R."/>
            <person name="Tartar A."/>
        </authorList>
    </citation>
    <scope>NUCLEOTIDE SEQUENCE</scope>
    <source>
        <strain evidence="1">ARSEF 373</strain>
    </source>
</reference>
<accession>A0AAV2Z7C8</accession>
<gene>
    <name evidence="1" type="ORF">N0F65_002353</name>
</gene>
<protein>
    <submittedName>
        <fullName evidence="1">Uncharacterized protein</fullName>
    </submittedName>
</protein>
<organism evidence="1 2">
    <name type="scientific">Lagenidium giganteum</name>
    <dbReference type="NCBI Taxonomy" id="4803"/>
    <lineage>
        <taxon>Eukaryota</taxon>
        <taxon>Sar</taxon>
        <taxon>Stramenopiles</taxon>
        <taxon>Oomycota</taxon>
        <taxon>Peronosporomycetes</taxon>
        <taxon>Pythiales</taxon>
        <taxon>Pythiaceae</taxon>
    </lineage>
</organism>
<keyword evidence="2" id="KW-1185">Reference proteome</keyword>
<evidence type="ECO:0000313" key="2">
    <source>
        <dbReference type="Proteomes" id="UP001146120"/>
    </source>
</evidence>
<evidence type="ECO:0000313" key="1">
    <source>
        <dbReference type="EMBL" id="DBA01218.1"/>
    </source>
</evidence>
<dbReference type="AlphaFoldDB" id="A0AAV2Z7C8"/>
<dbReference type="EMBL" id="DAKRPA010000052">
    <property type="protein sequence ID" value="DBA01218.1"/>
    <property type="molecule type" value="Genomic_DNA"/>
</dbReference>
<dbReference type="Proteomes" id="UP001146120">
    <property type="component" value="Unassembled WGS sequence"/>
</dbReference>